<dbReference type="EMBL" id="JABTCG010000005">
    <property type="protein sequence ID" value="MBD0851761.1"/>
    <property type="molecule type" value="Genomic_DNA"/>
</dbReference>
<dbReference type="RefSeq" id="WP_188314891.1">
    <property type="nucleotide sequence ID" value="NZ_JABTCG010000005.1"/>
</dbReference>
<sequence>MAERIVVDPVTRIEGHLRIEAEIKDGKIVDAYSSSTMVRGIENIVKGRDPRDVWAFVQRTCGVCTTVHALASVRAVEDALGIAVPPNAEMVRNIMEGALYMHDHTVHFYHLHALDWVDVVNALSADPIKTSELAQSISNWPKSSPGYFSDIKKRITKFVESGQLGIFANGYWGHPQMKLPAEANLMAVAHYLEALEWQKEIVKVHTIFGGKNPHPNYLVGGMACAINTENPGGINAERLAMVKSLLDEGKRFIEQVYIPDLLAIASFYKDWGAIGKGFGNYMSYGDFPTNGYADQSNFKFPQGVILNRDLSKVLDVNHRSSDEIEEFVNNSWYDNYAEGKETGRHPWDGETNIKYSGPKPPYEHLNVEEKYSFIKTPRWKGMPMEVGPLARLLVGYGRGNKEIQESVNAALTHLDVPVDALFSTLGRTAARGIETQLVANWTMEFYDTLMNNIKNGDERMANTENWEPSSWPAEAKGVGYMEAPRGALAHWIKIKDGKTENYQQVVPTTWNASPRDPKGQLSAYESTLIGTPVADPELPLEIIRTIHSFDPCLACAVHLYDEHGNHISKVQHTGSCEI</sequence>
<dbReference type="PANTHER" id="PTHR42958:SF2">
    <property type="entry name" value="UPTAKE HYDROGENASE LARGE SUBUNIT"/>
    <property type="match status" value="1"/>
</dbReference>
<evidence type="ECO:0000256" key="8">
    <source>
        <dbReference type="RuleBase" id="RU003896"/>
    </source>
</evidence>
<reference evidence="9 10" key="1">
    <citation type="submission" date="2020-05" db="EMBL/GenBank/DDBJ databases">
        <title>The draft genome sequence of Maribacter arenosus CAU 1321.</title>
        <authorList>
            <person name="Mu L."/>
        </authorList>
    </citation>
    <scope>NUCLEOTIDE SEQUENCE [LARGE SCALE GENOMIC DNA]</scope>
    <source>
        <strain evidence="9 10">CAU 1321</strain>
    </source>
</reference>
<evidence type="ECO:0000313" key="10">
    <source>
        <dbReference type="Proteomes" id="UP000598350"/>
    </source>
</evidence>
<gene>
    <name evidence="9" type="ORF">HPE63_13855</name>
</gene>
<protein>
    <submittedName>
        <fullName evidence="9">Nickel-dependent hydrogenase large subunit</fullName>
    </submittedName>
</protein>
<dbReference type="InterPro" id="IPR050867">
    <property type="entry name" value="NiFe/NiFeSe_hydrgnase_LSU"/>
</dbReference>
<dbReference type="InterPro" id="IPR001501">
    <property type="entry name" value="Ni-dep_hyd_lsu"/>
</dbReference>
<proteinExistence type="inferred from homology"/>
<comment type="subunit">
    <text evidence="4">Heterodimer of a large and a small subunit.</text>
</comment>
<keyword evidence="7 8" id="KW-0560">Oxidoreductase</keyword>
<name>A0ABR7VFS7_9FLAO</name>
<evidence type="ECO:0000256" key="6">
    <source>
        <dbReference type="ARBA" id="ARBA00022723"/>
    </source>
</evidence>
<dbReference type="Pfam" id="PF00374">
    <property type="entry name" value="NiFeSe_Hases"/>
    <property type="match status" value="1"/>
</dbReference>
<dbReference type="PROSITE" id="PS00507">
    <property type="entry name" value="NI_HGENASE_L_1"/>
    <property type="match status" value="1"/>
</dbReference>
<dbReference type="SUPFAM" id="SSF56762">
    <property type="entry name" value="HydB/Nqo4-like"/>
    <property type="match status" value="1"/>
</dbReference>
<comment type="caution">
    <text evidence="9">The sequence shown here is derived from an EMBL/GenBank/DDBJ whole genome shotgun (WGS) entry which is preliminary data.</text>
</comment>
<evidence type="ECO:0000256" key="2">
    <source>
        <dbReference type="ARBA" id="ARBA00004196"/>
    </source>
</evidence>
<dbReference type="PANTHER" id="PTHR42958">
    <property type="entry name" value="HYDROGENASE-2 LARGE CHAIN"/>
    <property type="match status" value="1"/>
</dbReference>
<dbReference type="InterPro" id="IPR018194">
    <property type="entry name" value="Ni-dep_hyd_lsu_Ni_BS"/>
</dbReference>
<evidence type="ECO:0000256" key="7">
    <source>
        <dbReference type="ARBA" id="ARBA00023002"/>
    </source>
</evidence>
<dbReference type="Gene3D" id="1.10.645.10">
    <property type="entry name" value="Cytochrome-c3 Hydrogenase, chain B"/>
    <property type="match status" value="1"/>
</dbReference>
<evidence type="ECO:0000256" key="5">
    <source>
        <dbReference type="ARBA" id="ARBA00022596"/>
    </source>
</evidence>
<dbReference type="PROSITE" id="PS00508">
    <property type="entry name" value="NI_HGENASE_L_2"/>
    <property type="match status" value="1"/>
</dbReference>
<evidence type="ECO:0000256" key="1">
    <source>
        <dbReference type="ARBA" id="ARBA00001967"/>
    </source>
</evidence>
<dbReference type="Proteomes" id="UP000598350">
    <property type="component" value="Unassembled WGS sequence"/>
</dbReference>
<evidence type="ECO:0000313" key="9">
    <source>
        <dbReference type="EMBL" id="MBD0851761.1"/>
    </source>
</evidence>
<evidence type="ECO:0000256" key="4">
    <source>
        <dbReference type="ARBA" id="ARBA00011771"/>
    </source>
</evidence>
<keyword evidence="6 8" id="KW-0479">Metal-binding</keyword>
<comment type="subcellular location">
    <subcellularLocation>
        <location evidence="2">Cell envelope</location>
    </subcellularLocation>
</comment>
<dbReference type="InterPro" id="IPR029014">
    <property type="entry name" value="NiFe-Hase_large"/>
</dbReference>
<comment type="similarity">
    <text evidence="3 8">Belongs to the [NiFe]/[NiFeSe] hydrogenase large subunit family.</text>
</comment>
<accession>A0ABR7VFS7</accession>
<comment type="cofactor">
    <cofactor evidence="1">
        <name>Ni(2+)</name>
        <dbReference type="ChEBI" id="CHEBI:49786"/>
    </cofactor>
</comment>
<evidence type="ECO:0000256" key="3">
    <source>
        <dbReference type="ARBA" id="ARBA00009292"/>
    </source>
</evidence>
<keyword evidence="5 8" id="KW-0533">Nickel</keyword>
<organism evidence="9 10">
    <name type="scientific">Maribacter arenosus</name>
    <dbReference type="NCBI Taxonomy" id="1854708"/>
    <lineage>
        <taxon>Bacteria</taxon>
        <taxon>Pseudomonadati</taxon>
        <taxon>Bacteroidota</taxon>
        <taxon>Flavobacteriia</taxon>
        <taxon>Flavobacteriales</taxon>
        <taxon>Flavobacteriaceae</taxon>
        <taxon>Maribacter</taxon>
    </lineage>
</organism>
<keyword evidence="10" id="KW-1185">Reference proteome</keyword>